<evidence type="ECO:0000313" key="1">
    <source>
        <dbReference type="EMBL" id="KAJ5107046.1"/>
    </source>
</evidence>
<evidence type="ECO:0000313" key="2">
    <source>
        <dbReference type="Proteomes" id="UP001149165"/>
    </source>
</evidence>
<keyword evidence="2" id="KW-1185">Reference proteome</keyword>
<proteinExistence type="predicted"/>
<organism evidence="1 2">
    <name type="scientific">Penicillium angulare</name>
    <dbReference type="NCBI Taxonomy" id="116970"/>
    <lineage>
        <taxon>Eukaryota</taxon>
        <taxon>Fungi</taxon>
        <taxon>Dikarya</taxon>
        <taxon>Ascomycota</taxon>
        <taxon>Pezizomycotina</taxon>
        <taxon>Eurotiomycetes</taxon>
        <taxon>Eurotiomycetidae</taxon>
        <taxon>Eurotiales</taxon>
        <taxon>Aspergillaceae</taxon>
        <taxon>Penicillium</taxon>
    </lineage>
</organism>
<reference evidence="1" key="2">
    <citation type="journal article" date="2023" name="IMA Fungus">
        <title>Comparative genomic study of the Penicillium genus elucidates a diverse pangenome and 15 lateral gene transfer events.</title>
        <authorList>
            <person name="Petersen C."/>
            <person name="Sorensen T."/>
            <person name="Nielsen M.R."/>
            <person name="Sondergaard T.E."/>
            <person name="Sorensen J.L."/>
            <person name="Fitzpatrick D.A."/>
            <person name="Frisvad J.C."/>
            <person name="Nielsen K.L."/>
        </authorList>
    </citation>
    <scope>NUCLEOTIDE SEQUENCE</scope>
    <source>
        <strain evidence="1">IBT 30069</strain>
    </source>
</reference>
<comment type="caution">
    <text evidence="1">The sequence shown here is derived from an EMBL/GenBank/DDBJ whole genome shotgun (WGS) entry which is preliminary data.</text>
</comment>
<sequence>MLSEIDHAVQHEPPIEAMDTDADAADDAHLSSGGDPAEHATTSSGQVQCLVCSMWSTLLENIPCTVTNSVITPPAQKVARIGHIELPLRHFARALAARRLESDVVEECLVTDAIPEPSNVNTLRRGVQRRDLATEHAY</sequence>
<dbReference type="AlphaFoldDB" id="A0A9W9FV80"/>
<name>A0A9W9FV80_9EURO</name>
<gene>
    <name evidence="1" type="ORF">N7456_003721</name>
</gene>
<accession>A0A9W9FV80</accession>
<reference evidence="1" key="1">
    <citation type="submission" date="2022-11" db="EMBL/GenBank/DDBJ databases">
        <authorList>
            <person name="Petersen C."/>
        </authorList>
    </citation>
    <scope>NUCLEOTIDE SEQUENCE</scope>
    <source>
        <strain evidence="1">IBT 30069</strain>
    </source>
</reference>
<dbReference type="EMBL" id="JAPQKH010000003">
    <property type="protein sequence ID" value="KAJ5107046.1"/>
    <property type="molecule type" value="Genomic_DNA"/>
</dbReference>
<protein>
    <submittedName>
        <fullName evidence="1">Uncharacterized protein</fullName>
    </submittedName>
</protein>
<dbReference type="Proteomes" id="UP001149165">
    <property type="component" value="Unassembled WGS sequence"/>
</dbReference>